<protein>
    <submittedName>
        <fullName evidence="7">Cell division membrane protein</fullName>
    </submittedName>
</protein>
<dbReference type="EMBL" id="AZFF01000010">
    <property type="protein sequence ID" value="KRL54212.1"/>
    <property type="molecule type" value="Genomic_DNA"/>
</dbReference>
<keyword evidence="2 6" id="KW-0812">Transmembrane</keyword>
<dbReference type="STRING" id="1114972.FD35_GL000615"/>
<organism evidence="7 8">
    <name type="scientific">Furfurilactobacillus rossiae DSM 15814</name>
    <dbReference type="NCBI Taxonomy" id="1114972"/>
    <lineage>
        <taxon>Bacteria</taxon>
        <taxon>Bacillati</taxon>
        <taxon>Bacillota</taxon>
        <taxon>Bacilli</taxon>
        <taxon>Lactobacillales</taxon>
        <taxon>Lactobacillaceae</taxon>
        <taxon>Furfurilactobacillus</taxon>
    </lineage>
</organism>
<keyword evidence="8" id="KW-1185">Reference proteome</keyword>
<dbReference type="GO" id="GO:0005886">
    <property type="term" value="C:plasma membrane"/>
    <property type="evidence" value="ECO:0007669"/>
    <property type="project" value="TreeGrafter"/>
</dbReference>
<dbReference type="AlphaFoldDB" id="A0A0R1RG78"/>
<comment type="subcellular location">
    <subcellularLocation>
        <location evidence="1">Membrane</location>
        <topology evidence="1">Multi-pass membrane protein</topology>
    </subcellularLocation>
</comment>
<dbReference type="InterPro" id="IPR001182">
    <property type="entry name" value="FtsW/RodA"/>
</dbReference>
<dbReference type="PROSITE" id="PS00428">
    <property type="entry name" value="FTSW_RODA_SPOVE"/>
    <property type="match status" value="1"/>
</dbReference>
<evidence type="ECO:0000256" key="6">
    <source>
        <dbReference type="SAM" id="Phobius"/>
    </source>
</evidence>
<keyword evidence="7" id="KW-0132">Cell division</keyword>
<keyword evidence="4 6" id="KW-1133">Transmembrane helix</keyword>
<sequence length="406" mass="45282">MQQGRTSISRKNKDKDLDSRIDWGIIFCVLMLALIGIASIYVAASHDTKSVSVVKQVITQVLWYAIGTVAVVILMQFDSEQLWKLAPLAYGVGIFLLVAVLVFYSRAYYVQTGARSWFAIGPLTFQPSEVMKPAYILMMARVITMHNNDHPTHTVKTDWLLIGKMFLWTLPIFVLMKLQNDFGTNLVFAAIFAGMVLVSGVTWRIIVPTFALVVIVGGVALTLVLSDWGRTLLGHLGFQAYQFARVDTWRHPAADTSNQGYQLWQSMKAIGSGGLFGTGFNVSHVYVPVRESDMIFSVIGENFGFVGGLLLIMLYFYLIWQMVRVTFDTKNEFYAYIATGVVMMILFHVFENIGMNIGLLPLTGIPLPFVSQGGSALIGNLIGVGLIMSMRYHYTSYMFSSEASFK</sequence>
<feature type="transmembrane region" description="Helical" evidence="6">
    <location>
        <begin position="333"/>
        <end position="350"/>
    </location>
</feature>
<dbReference type="PANTHER" id="PTHR30474">
    <property type="entry name" value="CELL CYCLE PROTEIN"/>
    <property type="match status" value="1"/>
</dbReference>
<keyword evidence="7" id="KW-0131">Cell cycle</keyword>
<dbReference type="PANTHER" id="PTHR30474:SF1">
    <property type="entry name" value="PEPTIDOGLYCAN GLYCOSYLTRANSFERASE MRDB"/>
    <property type="match status" value="1"/>
</dbReference>
<feature type="transmembrane region" description="Helical" evidence="6">
    <location>
        <begin position="21"/>
        <end position="44"/>
    </location>
</feature>
<feature type="transmembrane region" description="Helical" evidence="6">
    <location>
        <begin position="159"/>
        <end position="176"/>
    </location>
</feature>
<feature type="transmembrane region" description="Helical" evidence="6">
    <location>
        <begin position="87"/>
        <end position="105"/>
    </location>
</feature>
<dbReference type="GO" id="GO:0032153">
    <property type="term" value="C:cell division site"/>
    <property type="evidence" value="ECO:0007669"/>
    <property type="project" value="TreeGrafter"/>
</dbReference>
<evidence type="ECO:0000313" key="7">
    <source>
        <dbReference type="EMBL" id="KRL54212.1"/>
    </source>
</evidence>
<feature type="transmembrane region" description="Helical" evidence="6">
    <location>
        <begin position="205"/>
        <end position="225"/>
    </location>
</feature>
<keyword evidence="3" id="KW-0133">Cell shape</keyword>
<dbReference type="eggNOG" id="COG0772">
    <property type="taxonomic scope" value="Bacteria"/>
</dbReference>
<dbReference type="GO" id="GO:0015648">
    <property type="term" value="F:lipid-linked peptidoglycan transporter activity"/>
    <property type="evidence" value="ECO:0007669"/>
    <property type="project" value="TreeGrafter"/>
</dbReference>
<dbReference type="PATRIC" id="fig|1114972.6.peg.614"/>
<evidence type="ECO:0000256" key="4">
    <source>
        <dbReference type="ARBA" id="ARBA00022989"/>
    </source>
</evidence>
<name>A0A0R1RG78_9LACO</name>
<dbReference type="Proteomes" id="UP000051999">
    <property type="component" value="Unassembled WGS sequence"/>
</dbReference>
<accession>A0A0R1RG78</accession>
<evidence type="ECO:0000256" key="5">
    <source>
        <dbReference type="ARBA" id="ARBA00023136"/>
    </source>
</evidence>
<evidence type="ECO:0000256" key="1">
    <source>
        <dbReference type="ARBA" id="ARBA00004141"/>
    </source>
</evidence>
<reference evidence="7 8" key="1">
    <citation type="journal article" date="2015" name="Genome Announc.">
        <title>Expanding the biotechnology potential of lactobacilli through comparative genomics of 213 strains and associated genera.</title>
        <authorList>
            <person name="Sun Z."/>
            <person name="Harris H.M."/>
            <person name="McCann A."/>
            <person name="Guo C."/>
            <person name="Argimon S."/>
            <person name="Zhang W."/>
            <person name="Yang X."/>
            <person name="Jeffery I.B."/>
            <person name="Cooney J.C."/>
            <person name="Kagawa T.F."/>
            <person name="Liu W."/>
            <person name="Song Y."/>
            <person name="Salvetti E."/>
            <person name="Wrobel A."/>
            <person name="Rasinkangas P."/>
            <person name="Parkhill J."/>
            <person name="Rea M.C."/>
            <person name="O'Sullivan O."/>
            <person name="Ritari J."/>
            <person name="Douillard F.P."/>
            <person name="Paul Ross R."/>
            <person name="Yang R."/>
            <person name="Briner A.E."/>
            <person name="Felis G.E."/>
            <person name="de Vos W.M."/>
            <person name="Barrangou R."/>
            <person name="Klaenhammer T.R."/>
            <person name="Caufield P.W."/>
            <person name="Cui Y."/>
            <person name="Zhang H."/>
            <person name="O'Toole P.W."/>
        </authorList>
    </citation>
    <scope>NUCLEOTIDE SEQUENCE [LARGE SCALE GENOMIC DNA]</scope>
    <source>
        <strain evidence="7 8">DSM 15814</strain>
    </source>
</reference>
<feature type="transmembrane region" description="Helical" evidence="6">
    <location>
        <begin position="182"/>
        <end position="198"/>
    </location>
</feature>
<evidence type="ECO:0000256" key="3">
    <source>
        <dbReference type="ARBA" id="ARBA00022960"/>
    </source>
</evidence>
<feature type="transmembrane region" description="Helical" evidence="6">
    <location>
        <begin position="56"/>
        <end position="75"/>
    </location>
</feature>
<feature type="transmembrane region" description="Helical" evidence="6">
    <location>
        <begin position="303"/>
        <end position="321"/>
    </location>
</feature>
<dbReference type="GO" id="GO:0008360">
    <property type="term" value="P:regulation of cell shape"/>
    <property type="evidence" value="ECO:0007669"/>
    <property type="project" value="UniProtKB-KW"/>
</dbReference>
<proteinExistence type="predicted"/>
<feature type="transmembrane region" description="Helical" evidence="6">
    <location>
        <begin position="370"/>
        <end position="388"/>
    </location>
</feature>
<dbReference type="InterPro" id="IPR018365">
    <property type="entry name" value="Cell_cycle_FtsW-rel_CS"/>
</dbReference>
<evidence type="ECO:0000256" key="2">
    <source>
        <dbReference type="ARBA" id="ARBA00022692"/>
    </source>
</evidence>
<gene>
    <name evidence="7" type="ORF">FD35_GL000615</name>
</gene>
<dbReference type="Pfam" id="PF01098">
    <property type="entry name" value="FTSW_RODA_SPOVE"/>
    <property type="match status" value="1"/>
</dbReference>
<dbReference type="GO" id="GO:0051301">
    <property type="term" value="P:cell division"/>
    <property type="evidence" value="ECO:0007669"/>
    <property type="project" value="UniProtKB-KW"/>
</dbReference>
<dbReference type="RefSeq" id="WP_017261236.1">
    <property type="nucleotide sequence ID" value="NZ_AUAW01000011.1"/>
</dbReference>
<keyword evidence="5 6" id="KW-0472">Membrane</keyword>
<evidence type="ECO:0000313" key="8">
    <source>
        <dbReference type="Proteomes" id="UP000051999"/>
    </source>
</evidence>
<comment type="caution">
    <text evidence="7">The sequence shown here is derived from an EMBL/GenBank/DDBJ whole genome shotgun (WGS) entry which is preliminary data.</text>
</comment>